<keyword evidence="4" id="KW-1185">Reference proteome</keyword>
<dbReference type="InterPro" id="IPR039422">
    <property type="entry name" value="MarR/SlyA-like"/>
</dbReference>
<name>A0A841U092_9BACL</name>
<dbReference type="SMART" id="SM00347">
    <property type="entry name" value="HTH_MARR"/>
    <property type="match status" value="1"/>
</dbReference>
<dbReference type="PRINTS" id="PR00598">
    <property type="entry name" value="HTHMARR"/>
</dbReference>
<dbReference type="InterPro" id="IPR036390">
    <property type="entry name" value="WH_DNA-bd_sf"/>
</dbReference>
<dbReference type="GO" id="GO:0003700">
    <property type="term" value="F:DNA-binding transcription factor activity"/>
    <property type="evidence" value="ECO:0007669"/>
    <property type="project" value="InterPro"/>
</dbReference>
<accession>A0A841U092</accession>
<evidence type="ECO:0000313" key="3">
    <source>
        <dbReference type="EMBL" id="MBB6691561.1"/>
    </source>
</evidence>
<reference evidence="3 4" key="1">
    <citation type="submission" date="2020-08" db="EMBL/GenBank/DDBJ databases">
        <title>Cohnella phylogeny.</title>
        <authorList>
            <person name="Dunlap C."/>
        </authorList>
    </citation>
    <scope>NUCLEOTIDE SEQUENCE [LARGE SCALE GENOMIC DNA]</scope>
    <source>
        <strain evidence="3 4">DSM 25239</strain>
    </source>
</reference>
<dbReference type="GO" id="GO:0003677">
    <property type="term" value="F:DNA binding"/>
    <property type="evidence" value="ECO:0007669"/>
    <property type="project" value="UniProtKB-KW"/>
</dbReference>
<dbReference type="RefSeq" id="WP_185135550.1">
    <property type="nucleotide sequence ID" value="NZ_BORM01000011.1"/>
</dbReference>
<dbReference type="Gene3D" id="1.10.10.10">
    <property type="entry name" value="Winged helix-like DNA-binding domain superfamily/Winged helix DNA-binding domain"/>
    <property type="match status" value="1"/>
</dbReference>
<sequence length="141" mass="16005">MSKHEQLVELFGLIRLHNRLWRQEWSRDNDQDISLSQVQALDILASEGPKSSTYLAQFLGVTSGGMTVISDKLVRQNLARRINDASDRRVVKLEITEEGHAALKTVQDKRIALTEKMFSPLDEAEVDSLIAIYRKLLNVDS</sequence>
<dbReference type="PANTHER" id="PTHR33164:SF43">
    <property type="entry name" value="HTH-TYPE TRANSCRIPTIONAL REPRESSOR YETL"/>
    <property type="match status" value="1"/>
</dbReference>
<dbReference type="Pfam" id="PF01047">
    <property type="entry name" value="MarR"/>
    <property type="match status" value="1"/>
</dbReference>
<proteinExistence type="predicted"/>
<feature type="domain" description="HTH marR-type" evidence="2">
    <location>
        <begin position="3"/>
        <end position="138"/>
    </location>
</feature>
<protein>
    <submittedName>
        <fullName evidence="3">MarR family transcriptional regulator</fullName>
    </submittedName>
</protein>
<dbReference type="PROSITE" id="PS50995">
    <property type="entry name" value="HTH_MARR_2"/>
    <property type="match status" value="1"/>
</dbReference>
<keyword evidence="1" id="KW-0238">DNA-binding</keyword>
<gene>
    <name evidence="3" type="ORF">H7B90_09135</name>
</gene>
<dbReference type="InterPro" id="IPR036388">
    <property type="entry name" value="WH-like_DNA-bd_sf"/>
</dbReference>
<dbReference type="GO" id="GO:0006950">
    <property type="term" value="P:response to stress"/>
    <property type="evidence" value="ECO:0007669"/>
    <property type="project" value="TreeGrafter"/>
</dbReference>
<dbReference type="AlphaFoldDB" id="A0A841U092"/>
<evidence type="ECO:0000313" key="4">
    <source>
        <dbReference type="Proteomes" id="UP000553776"/>
    </source>
</evidence>
<evidence type="ECO:0000256" key="1">
    <source>
        <dbReference type="ARBA" id="ARBA00023125"/>
    </source>
</evidence>
<dbReference type="InterPro" id="IPR000835">
    <property type="entry name" value="HTH_MarR-typ"/>
</dbReference>
<dbReference type="EMBL" id="JACJVR010000031">
    <property type="protein sequence ID" value="MBB6691561.1"/>
    <property type="molecule type" value="Genomic_DNA"/>
</dbReference>
<organism evidence="3 4">
    <name type="scientific">Cohnella xylanilytica</name>
    <dbReference type="NCBI Taxonomy" id="557555"/>
    <lineage>
        <taxon>Bacteria</taxon>
        <taxon>Bacillati</taxon>
        <taxon>Bacillota</taxon>
        <taxon>Bacilli</taxon>
        <taxon>Bacillales</taxon>
        <taxon>Paenibacillaceae</taxon>
        <taxon>Cohnella</taxon>
    </lineage>
</organism>
<dbReference type="SUPFAM" id="SSF46785">
    <property type="entry name" value="Winged helix' DNA-binding domain"/>
    <property type="match status" value="1"/>
</dbReference>
<dbReference type="PANTHER" id="PTHR33164">
    <property type="entry name" value="TRANSCRIPTIONAL REGULATOR, MARR FAMILY"/>
    <property type="match status" value="1"/>
</dbReference>
<dbReference type="Proteomes" id="UP000553776">
    <property type="component" value="Unassembled WGS sequence"/>
</dbReference>
<comment type="caution">
    <text evidence="3">The sequence shown here is derived from an EMBL/GenBank/DDBJ whole genome shotgun (WGS) entry which is preliminary data.</text>
</comment>
<evidence type="ECO:0000259" key="2">
    <source>
        <dbReference type="PROSITE" id="PS50995"/>
    </source>
</evidence>